<dbReference type="OrthoDB" id="75169at2759"/>
<dbReference type="Proteomes" id="UP000728032">
    <property type="component" value="Unassembled WGS sequence"/>
</dbReference>
<dbReference type="Gene3D" id="3.10.310.10">
    <property type="entry name" value="Diaminopimelate Epimerase, Chain A, domain 1"/>
    <property type="match status" value="2"/>
</dbReference>
<accession>A0A7R9LH34</accession>
<dbReference type="Pfam" id="PF02567">
    <property type="entry name" value="PhzC-PhzF"/>
    <property type="match status" value="1"/>
</dbReference>
<evidence type="ECO:0000256" key="1">
    <source>
        <dbReference type="ARBA" id="ARBA00008270"/>
    </source>
</evidence>
<gene>
    <name evidence="4" type="ORF">ONB1V03_LOCUS3185</name>
</gene>
<organism evidence="4">
    <name type="scientific">Oppiella nova</name>
    <dbReference type="NCBI Taxonomy" id="334625"/>
    <lineage>
        <taxon>Eukaryota</taxon>
        <taxon>Metazoa</taxon>
        <taxon>Ecdysozoa</taxon>
        <taxon>Arthropoda</taxon>
        <taxon>Chelicerata</taxon>
        <taxon>Arachnida</taxon>
        <taxon>Acari</taxon>
        <taxon>Acariformes</taxon>
        <taxon>Sarcoptiformes</taxon>
        <taxon>Oribatida</taxon>
        <taxon>Brachypylina</taxon>
        <taxon>Oppioidea</taxon>
        <taxon>Oppiidae</taxon>
        <taxon>Oppiella</taxon>
    </lineage>
</organism>
<dbReference type="SUPFAM" id="SSF54506">
    <property type="entry name" value="Diaminopimelate epimerase-like"/>
    <property type="match status" value="1"/>
</dbReference>
<comment type="similarity">
    <text evidence="1">Belongs to the PhzF family.</text>
</comment>
<feature type="compositionally biased region" description="Basic residues" evidence="3">
    <location>
        <begin position="1"/>
        <end position="10"/>
    </location>
</feature>
<evidence type="ECO:0000256" key="2">
    <source>
        <dbReference type="ARBA" id="ARBA00023235"/>
    </source>
</evidence>
<evidence type="ECO:0000256" key="3">
    <source>
        <dbReference type="SAM" id="MobiDB-lite"/>
    </source>
</evidence>
<dbReference type="GO" id="GO:0016853">
    <property type="term" value="F:isomerase activity"/>
    <property type="evidence" value="ECO:0007669"/>
    <property type="project" value="UniProtKB-KW"/>
</dbReference>
<evidence type="ECO:0000313" key="4">
    <source>
        <dbReference type="EMBL" id="CAD7641607.1"/>
    </source>
</evidence>
<sequence length="470" mass="52302">MAYRPPKRPNRNAFPPQQQQPKGKPSKRSTFKRANPIASGGGIRTPPLSHRPPIPEDAEPVERDPNRGVRAQRSGPMGAPGGQTYGGLDEPVGRQPWDITEEEKRRDLDYVHQVYLKRPQWWRDENPELPGGGFRVPPRMDAPLPPSGGIKSCDVSQHNYTALEKIWSLDMMPYWDKDFNGLSDHRDQLIAKQCSQKRDDISDDIKQKIAAEMNISETAFVANAWTKGTPVEPNRYTLRWFTPTNEVELCGHATLASARAVFDRELKNSTNNTIKFETKYKGLLEAVVNSSLNIITLNFPVNDCQPLDTGSNPWVSDVIKHTLGPNLSPDLIVGVEYSSGTKKVVLRMKDTPESDGVIYQVVPNIDELLKIDSNGLCRGVCVTQKAESVHFLSRYFSPWNGIVEDPVTGALHTALAPYWKREYSKIGVQLKQLIGKQCSSRGGVIICEIIGDRVQLSGSTTPVVSGVLTL</sequence>
<proteinExistence type="inferred from homology"/>
<dbReference type="GO" id="GO:0005737">
    <property type="term" value="C:cytoplasm"/>
    <property type="evidence" value="ECO:0007669"/>
    <property type="project" value="TreeGrafter"/>
</dbReference>
<protein>
    <submittedName>
        <fullName evidence="4">Uncharacterized protein</fullName>
    </submittedName>
</protein>
<dbReference type="PANTHER" id="PTHR13774:SF17">
    <property type="entry name" value="PHENAZINE BIOSYNTHESIS-LIKE DOMAIN-CONTAINING PROTEIN"/>
    <property type="match status" value="1"/>
</dbReference>
<dbReference type="EMBL" id="CAJPVJ010000883">
    <property type="protein sequence ID" value="CAG2163611.1"/>
    <property type="molecule type" value="Genomic_DNA"/>
</dbReference>
<reference evidence="4" key="1">
    <citation type="submission" date="2020-11" db="EMBL/GenBank/DDBJ databases">
        <authorList>
            <person name="Tran Van P."/>
        </authorList>
    </citation>
    <scope>NUCLEOTIDE SEQUENCE</scope>
</reference>
<dbReference type="EMBL" id="OC915708">
    <property type="protein sequence ID" value="CAD7641607.1"/>
    <property type="molecule type" value="Genomic_DNA"/>
</dbReference>
<dbReference type="PANTHER" id="PTHR13774">
    <property type="entry name" value="PHENAZINE BIOSYNTHESIS PROTEIN"/>
    <property type="match status" value="1"/>
</dbReference>
<dbReference type="InterPro" id="IPR003719">
    <property type="entry name" value="Phenazine_PhzF-like"/>
</dbReference>
<feature type="region of interest" description="Disordered" evidence="3">
    <location>
        <begin position="1"/>
        <end position="93"/>
    </location>
</feature>
<dbReference type="AlphaFoldDB" id="A0A7R9LH34"/>
<name>A0A7R9LH34_9ACAR</name>
<keyword evidence="5" id="KW-1185">Reference proteome</keyword>
<evidence type="ECO:0000313" key="5">
    <source>
        <dbReference type="Proteomes" id="UP000728032"/>
    </source>
</evidence>
<dbReference type="NCBIfam" id="TIGR00654">
    <property type="entry name" value="PhzF_family"/>
    <property type="match status" value="1"/>
</dbReference>
<keyword evidence="2" id="KW-0413">Isomerase</keyword>